<evidence type="ECO:0000313" key="1">
    <source>
        <dbReference type="Proteomes" id="UP000887578"/>
    </source>
</evidence>
<evidence type="ECO:0000313" key="2">
    <source>
        <dbReference type="WBParaSite" id="PDA_v2.g10009.t1"/>
    </source>
</evidence>
<organism evidence="1 2">
    <name type="scientific">Panagrolaimus davidi</name>
    <dbReference type="NCBI Taxonomy" id="227884"/>
    <lineage>
        <taxon>Eukaryota</taxon>
        <taxon>Metazoa</taxon>
        <taxon>Ecdysozoa</taxon>
        <taxon>Nematoda</taxon>
        <taxon>Chromadorea</taxon>
        <taxon>Rhabditida</taxon>
        <taxon>Tylenchina</taxon>
        <taxon>Panagrolaimomorpha</taxon>
        <taxon>Panagrolaimoidea</taxon>
        <taxon>Panagrolaimidae</taxon>
        <taxon>Panagrolaimus</taxon>
    </lineage>
</organism>
<keyword evidence="1" id="KW-1185">Reference proteome</keyword>
<dbReference type="AlphaFoldDB" id="A0A914P4N0"/>
<dbReference type="WBParaSite" id="PDA_v2.g10009.t1">
    <property type="protein sequence ID" value="PDA_v2.g10009.t1"/>
    <property type="gene ID" value="PDA_v2.g10009"/>
</dbReference>
<reference evidence="2" key="1">
    <citation type="submission" date="2022-11" db="UniProtKB">
        <authorList>
            <consortium name="WormBaseParasite"/>
        </authorList>
    </citation>
    <scope>IDENTIFICATION</scope>
</reference>
<dbReference type="Proteomes" id="UP000887578">
    <property type="component" value="Unplaced"/>
</dbReference>
<protein>
    <submittedName>
        <fullName evidence="2">Uncharacterized protein</fullName>
    </submittedName>
</protein>
<name>A0A914P4N0_9BILA</name>
<accession>A0A914P4N0</accession>
<proteinExistence type="predicted"/>
<sequence length="75" mass="8272">MWQLNVKKLANLFDNDQYLAAAQVLPDLKIVKGEILSPPIIKYENGIEKTVANGNLDPKDCQFVKSIGISCLAVL</sequence>